<dbReference type="EMBL" id="AZGZ01000013">
    <property type="protein sequence ID" value="KZZ91581.1"/>
    <property type="molecule type" value="Genomic_DNA"/>
</dbReference>
<keyword evidence="9" id="KW-1185">Reference proteome</keyword>
<feature type="coiled-coil region" evidence="5">
    <location>
        <begin position="222"/>
        <end position="267"/>
    </location>
</feature>
<feature type="compositionally biased region" description="Polar residues" evidence="6">
    <location>
        <begin position="1"/>
        <end position="14"/>
    </location>
</feature>
<dbReference type="AlphaFoldDB" id="A0A167YP04"/>
<gene>
    <name evidence="8" type="ORF">AAP_03287</name>
</gene>
<sequence>MADSNTPTDQQSSQDNRERAHAIATRICEGLYTAIIRRPPPSSAQPQSQNTVVDVDPLEALYFNGPNILPSLITGVTNIVRGAQIASDVGKTVFEKTLGGTKRRIVSLFRQQREEYDRIKNGFEEEETSGEQGETNRPYLKTETEIETSTKSPAVKENERVDLVDKRLHALQQKWREQPIVEGEQVPRALHAQRDSIRRIHKDRRRPLGELPQAPVRLPTAVEELDRRKASLRRAKELQRLKRVPGVSAQQAQAQAVQEAIATMEAERAKRAQEEVLRMMSAETKKLLEEGALLWKSPRQEEEEALARRLEERERRPRTLYPAPQPYLVPPIQIPKTIYVEPKEEEEAAAPEDQVRVVRRFGKTETHVPWWMKPEPLGPPISSTKMWKEWFKPPPAGPTLNPVNKKWRRRVERAMAAHDRDVVAKSLTGDQLRRHDLYTCFREREWLNDEVINAYLALIVDYAKKRRAKEDEDQNTTVGKPATTAATPKYHAFNSFFFSNLRDKGYDSVRRWANRAKIGGHALLSVDTVFVPVHNHMHWTLIIIRPQARTIENLDSLGGPSPHHIQCIHTWLAGELKDKYHANEWQLLPTTSAQQNNSSDCGVFLLTNAKVKMLGKDLEFGPKEIPEIRRRIVAELMHGSLDGNFEEEEGDSESDDSD</sequence>
<dbReference type="PANTHER" id="PTHR12606">
    <property type="entry name" value="SENTRIN/SUMO-SPECIFIC PROTEASE"/>
    <property type="match status" value="1"/>
</dbReference>
<dbReference type="Gene3D" id="3.40.395.10">
    <property type="entry name" value="Adenoviral Proteinase, Chain A"/>
    <property type="match status" value="1"/>
</dbReference>
<dbReference type="Proteomes" id="UP000242877">
    <property type="component" value="Unassembled WGS sequence"/>
</dbReference>
<dbReference type="GO" id="GO:0016926">
    <property type="term" value="P:protein desumoylation"/>
    <property type="evidence" value="ECO:0007669"/>
    <property type="project" value="TreeGrafter"/>
</dbReference>
<evidence type="ECO:0000313" key="8">
    <source>
        <dbReference type="EMBL" id="KZZ91581.1"/>
    </source>
</evidence>
<dbReference type="Pfam" id="PF02902">
    <property type="entry name" value="Peptidase_C48"/>
    <property type="match status" value="1"/>
</dbReference>
<keyword evidence="2 8" id="KW-0645">Protease</keyword>
<feature type="region of interest" description="Disordered" evidence="6">
    <location>
        <begin position="1"/>
        <end position="20"/>
    </location>
</feature>
<evidence type="ECO:0000259" key="7">
    <source>
        <dbReference type="PROSITE" id="PS50600"/>
    </source>
</evidence>
<accession>A0A167YP04</accession>
<evidence type="ECO:0000256" key="5">
    <source>
        <dbReference type="SAM" id="Coils"/>
    </source>
</evidence>
<reference evidence="8 9" key="1">
    <citation type="journal article" date="2016" name="Genome Biol. Evol.">
        <title>Divergent and convergent evolution of fungal pathogenicity.</title>
        <authorList>
            <person name="Shang Y."/>
            <person name="Xiao G."/>
            <person name="Zheng P."/>
            <person name="Cen K."/>
            <person name="Zhan S."/>
            <person name="Wang C."/>
        </authorList>
    </citation>
    <scope>NUCLEOTIDE SEQUENCE [LARGE SCALE GENOMIC DNA]</scope>
    <source>
        <strain evidence="8 9">ARSEF 7405</strain>
    </source>
</reference>
<keyword evidence="4" id="KW-0788">Thiol protease</keyword>
<feature type="domain" description="Ubiquitin-like protease family profile" evidence="7">
    <location>
        <begin position="430"/>
        <end position="612"/>
    </location>
</feature>
<dbReference type="InterPro" id="IPR038765">
    <property type="entry name" value="Papain-like_cys_pep_sf"/>
</dbReference>
<dbReference type="PROSITE" id="PS50600">
    <property type="entry name" value="ULP_PROTEASE"/>
    <property type="match status" value="1"/>
</dbReference>
<keyword evidence="3" id="KW-0378">Hydrolase</keyword>
<organism evidence="8 9">
    <name type="scientific">Ascosphaera apis ARSEF 7405</name>
    <dbReference type="NCBI Taxonomy" id="392613"/>
    <lineage>
        <taxon>Eukaryota</taxon>
        <taxon>Fungi</taxon>
        <taxon>Dikarya</taxon>
        <taxon>Ascomycota</taxon>
        <taxon>Pezizomycotina</taxon>
        <taxon>Eurotiomycetes</taxon>
        <taxon>Eurotiomycetidae</taxon>
        <taxon>Onygenales</taxon>
        <taxon>Ascosphaeraceae</taxon>
        <taxon>Ascosphaera</taxon>
    </lineage>
</organism>
<evidence type="ECO:0000256" key="4">
    <source>
        <dbReference type="ARBA" id="ARBA00022807"/>
    </source>
</evidence>
<comment type="similarity">
    <text evidence="1">Belongs to the peptidase C48 family.</text>
</comment>
<evidence type="ECO:0000313" key="9">
    <source>
        <dbReference type="Proteomes" id="UP000242877"/>
    </source>
</evidence>
<evidence type="ECO:0000256" key="6">
    <source>
        <dbReference type="SAM" id="MobiDB-lite"/>
    </source>
</evidence>
<proteinExistence type="inferred from homology"/>
<dbReference type="InterPro" id="IPR003653">
    <property type="entry name" value="Peptidase_C48_C"/>
</dbReference>
<evidence type="ECO:0000256" key="3">
    <source>
        <dbReference type="ARBA" id="ARBA00022801"/>
    </source>
</evidence>
<dbReference type="VEuPathDB" id="FungiDB:AAP_03287"/>
<dbReference type="GO" id="GO:0016929">
    <property type="term" value="F:deSUMOylase activity"/>
    <property type="evidence" value="ECO:0007669"/>
    <property type="project" value="TreeGrafter"/>
</dbReference>
<evidence type="ECO:0000256" key="1">
    <source>
        <dbReference type="ARBA" id="ARBA00005234"/>
    </source>
</evidence>
<dbReference type="OrthoDB" id="1939479at2759"/>
<dbReference type="PANTHER" id="PTHR12606:SF141">
    <property type="entry name" value="GH15225P-RELATED"/>
    <property type="match status" value="1"/>
</dbReference>
<keyword evidence="5" id="KW-0175">Coiled coil</keyword>
<protein>
    <submittedName>
        <fullName evidence="8">Ulp1 protease family protein</fullName>
    </submittedName>
</protein>
<dbReference type="GO" id="GO:0005634">
    <property type="term" value="C:nucleus"/>
    <property type="evidence" value="ECO:0007669"/>
    <property type="project" value="TreeGrafter"/>
</dbReference>
<name>A0A167YP04_9EURO</name>
<dbReference type="GO" id="GO:0006508">
    <property type="term" value="P:proteolysis"/>
    <property type="evidence" value="ECO:0007669"/>
    <property type="project" value="UniProtKB-KW"/>
</dbReference>
<evidence type="ECO:0000256" key="2">
    <source>
        <dbReference type="ARBA" id="ARBA00022670"/>
    </source>
</evidence>
<dbReference type="SUPFAM" id="SSF54001">
    <property type="entry name" value="Cysteine proteinases"/>
    <property type="match status" value="1"/>
</dbReference>
<comment type="caution">
    <text evidence="8">The sequence shown here is derived from an EMBL/GenBank/DDBJ whole genome shotgun (WGS) entry which is preliminary data.</text>
</comment>